<proteinExistence type="predicted"/>
<reference evidence="2" key="1">
    <citation type="journal article" date="2020" name="Stud. Mycol.">
        <title>101 Dothideomycetes genomes: a test case for predicting lifestyles and emergence of pathogens.</title>
        <authorList>
            <person name="Haridas S."/>
            <person name="Albert R."/>
            <person name="Binder M."/>
            <person name="Bloem J."/>
            <person name="Labutti K."/>
            <person name="Salamov A."/>
            <person name="Andreopoulos B."/>
            <person name="Baker S."/>
            <person name="Barry K."/>
            <person name="Bills G."/>
            <person name="Bluhm B."/>
            <person name="Cannon C."/>
            <person name="Castanera R."/>
            <person name="Culley D."/>
            <person name="Daum C."/>
            <person name="Ezra D."/>
            <person name="Gonzalez J."/>
            <person name="Henrissat B."/>
            <person name="Kuo A."/>
            <person name="Liang C."/>
            <person name="Lipzen A."/>
            <person name="Lutzoni F."/>
            <person name="Magnuson J."/>
            <person name="Mondo S."/>
            <person name="Nolan M."/>
            <person name="Ohm R."/>
            <person name="Pangilinan J."/>
            <person name="Park H.-J."/>
            <person name="Ramirez L."/>
            <person name="Alfaro M."/>
            <person name="Sun H."/>
            <person name="Tritt A."/>
            <person name="Yoshinaga Y."/>
            <person name="Zwiers L.-H."/>
            <person name="Turgeon B."/>
            <person name="Goodwin S."/>
            <person name="Spatafora J."/>
            <person name="Crous P."/>
            <person name="Grigoriev I."/>
        </authorList>
    </citation>
    <scope>NUCLEOTIDE SEQUENCE</scope>
    <source>
        <strain evidence="2">ATCC 16933</strain>
    </source>
</reference>
<feature type="region of interest" description="Disordered" evidence="1">
    <location>
        <begin position="48"/>
        <end position="76"/>
    </location>
</feature>
<sequence length="76" mass="8706">MTSENLTEPVTECKWRTVTRNDGTKYRQKYHDCWSRYCKWSANYVPSSDEFLSSPPDPAEREDGGGTNRNQDGGAK</sequence>
<keyword evidence="3" id="KW-1185">Reference proteome</keyword>
<evidence type="ECO:0000313" key="3">
    <source>
        <dbReference type="Proteomes" id="UP000799766"/>
    </source>
</evidence>
<organism evidence="2 3">
    <name type="scientific">Lineolata rhizophorae</name>
    <dbReference type="NCBI Taxonomy" id="578093"/>
    <lineage>
        <taxon>Eukaryota</taxon>
        <taxon>Fungi</taxon>
        <taxon>Dikarya</taxon>
        <taxon>Ascomycota</taxon>
        <taxon>Pezizomycotina</taxon>
        <taxon>Dothideomycetes</taxon>
        <taxon>Dothideomycetes incertae sedis</taxon>
        <taxon>Lineolatales</taxon>
        <taxon>Lineolataceae</taxon>
        <taxon>Lineolata</taxon>
    </lineage>
</organism>
<evidence type="ECO:0000256" key="1">
    <source>
        <dbReference type="SAM" id="MobiDB-lite"/>
    </source>
</evidence>
<name>A0A6A6NUT0_9PEZI</name>
<accession>A0A6A6NUT0</accession>
<protein>
    <submittedName>
        <fullName evidence="2">Uncharacterized protein</fullName>
    </submittedName>
</protein>
<evidence type="ECO:0000313" key="2">
    <source>
        <dbReference type="EMBL" id="KAF2455545.1"/>
    </source>
</evidence>
<gene>
    <name evidence="2" type="ORF">BDY21DRAFT_373180</name>
</gene>
<dbReference type="EMBL" id="MU001686">
    <property type="protein sequence ID" value="KAF2455545.1"/>
    <property type="molecule type" value="Genomic_DNA"/>
</dbReference>
<dbReference type="AlphaFoldDB" id="A0A6A6NUT0"/>
<dbReference type="Proteomes" id="UP000799766">
    <property type="component" value="Unassembled WGS sequence"/>
</dbReference>